<feature type="transmembrane region" description="Helical" evidence="2">
    <location>
        <begin position="203"/>
        <end position="222"/>
    </location>
</feature>
<feature type="domain" description="TonB C-terminal" evidence="3">
    <location>
        <begin position="436"/>
        <end position="531"/>
    </location>
</feature>
<dbReference type="Gene3D" id="3.30.1150.10">
    <property type="match status" value="2"/>
</dbReference>
<keyword evidence="2" id="KW-0472">Membrane</keyword>
<dbReference type="Proteomes" id="UP000582837">
    <property type="component" value="Unassembled WGS sequence"/>
</dbReference>
<organism evidence="4 5">
    <name type="scientific">Longimicrobium terrae</name>
    <dbReference type="NCBI Taxonomy" id="1639882"/>
    <lineage>
        <taxon>Bacteria</taxon>
        <taxon>Pseudomonadati</taxon>
        <taxon>Gemmatimonadota</taxon>
        <taxon>Longimicrobiia</taxon>
        <taxon>Longimicrobiales</taxon>
        <taxon>Longimicrobiaceae</taxon>
        <taxon>Longimicrobium</taxon>
    </lineage>
</organism>
<dbReference type="GO" id="GO:0055085">
    <property type="term" value="P:transmembrane transport"/>
    <property type="evidence" value="ECO:0007669"/>
    <property type="project" value="InterPro"/>
</dbReference>
<dbReference type="InterPro" id="IPR008756">
    <property type="entry name" value="Peptidase_M56"/>
</dbReference>
<dbReference type="Pfam" id="PF05569">
    <property type="entry name" value="Peptidase_M56"/>
    <property type="match status" value="1"/>
</dbReference>
<accession>A0A841H0K3</accession>
<dbReference type="AlphaFoldDB" id="A0A841H0K3"/>
<dbReference type="InterPro" id="IPR037682">
    <property type="entry name" value="TonB_C"/>
</dbReference>
<dbReference type="PANTHER" id="PTHR34978">
    <property type="entry name" value="POSSIBLE SENSOR-TRANSDUCER PROTEIN BLAR"/>
    <property type="match status" value="1"/>
</dbReference>
<feature type="compositionally biased region" description="Pro residues" evidence="1">
    <location>
        <begin position="86"/>
        <end position="98"/>
    </location>
</feature>
<keyword evidence="2" id="KW-0812">Transmembrane</keyword>
<gene>
    <name evidence="4" type="ORF">HNQ61_003114</name>
</gene>
<feature type="transmembrane region" description="Helical" evidence="2">
    <location>
        <begin position="111"/>
        <end position="135"/>
    </location>
</feature>
<dbReference type="InterPro" id="IPR052173">
    <property type="entry name" value="Beta-lactam_resp_regulator"/>
</dbReference>
<evidence type="ECO:0000256" key="1">
    <source>
        <dbReference type="SAM" id="MobiDB-lite"/>
    </source>
</evidence>
<evidence type="ECO:0000256" key="2">
    <source>
        <dbReference type="SAM" id="Phobius"/>
    </source>
</evidence>
<dbReference type="EMBL" id="JACHIA010000009">
    <property type="protein sequence ID" value="MBB6071486.1"/>
    <property type="molecule type" value="Genomic_DNA"/>
</dbReference>
<protein>
    <submittedName>
        <fullName evidence="4">TonB family protein</fullName>
    </submittedName>
</protein>
<dbReference type="Pfam" id="PF03544">
    <property type="entry name" value="TonB_C"/>
    <property type="match status" value="2"/>
</dbReference>
<comment type="caution">
    <text evidence="4">The sequence shown here is derived from an EMBL/GenBank/DDBJ whole genome shotgun (WGS) entry which is preliminary data.</text>
</comment>
<name>A0A841H0K3_9BACT</name>
<evidence type="ECO:0000313" key="4">
    <source>
        <dbReference type="EMBL" id="MBB6071486.1"/>
    </source>
</evidence>
<keyword evidence="2" id="KW-1133">Transmembrane helix</keyword>
<evidence type="ECO:0000313" key="5">
    <source>
        <dbReference type="Proteomes" id="UP000582837"/>
    </source>
</evidence>
<evidence type="ECO:0000259" key="3">
    <source>
        <dbReference type="PROSITE" id="PS52015"/>
    </source>
</evidence>
<dbReference type="SUPFAM" id="SSF74653">
    <property type="entry name" value="TolA/TonB C-terminal domain"/>
    <property type="match status" value="2"/>
</dbReference>
<dbReference type="PANTHER" id="PTHR34978:SF3">
    <property type="entry name" value="SLR0241 PROTEIN"/>
    <property type="match status" value="1"/>
</dbReference>
<feature type="region of interest" description="Disordered" evidence="1">
    <location>
        <begin position="76"/>
        <end position="100"/>
    </location>
</feature>
<reference evidence="4 5" key="1">
    <citation type="submission" date="2020-08" db="EMBL/GenBank/DDBJ databases">
        <title>Genomic Encyclopedia of Type Strains, Phase IV (KMG-IV): sequencing the most valuable type-strain genomes for metagenomic binning, comparative biology and taxonomic classification.</title>
        <authorList>
            <person name="Goeker M."/>
        </authorList>
    </citation>
    <scope>NUCLEOTIDE SEQUENCE [LARGE SCALE GENOMIC DNA]</scope>
    <source>
        <strain evidence="4 5">DSM 29007</strain>
    </source>
</reference>
<keyword evidence="5" id="KW-1185">Reference proteome</keyword>
<proteinExistence type="predicted"/>
<dbReference type="CDD" id="cd07341">
    <property type="entry name" value="M56_BlaR1_MecR1_like"/>
    <property type="match status" value="1"/>
</dbReference>
<feature type="transmembrane region" description="Helical" evidence="2">
    <location>
        <begin position="32"/>
        <end position="52"/>
    </location>
</feature>
<dbReference type="PROSITE" id="PS52015">
    <property type="entry name" value="TONB_CTD"/>
    <property type="match status" value="1"/>
</dbReference>
<sequence length="649" mass="70255">MMIMWMAFCLAVGALLCAGATALEAALRALRLPARGVWIAALALSVAIPAAARWVRTPPAPRTVSVIDLGGSPTTDLTATVSAEPPARPTPVEAPPSGIPEQKTGAEVWDAWLGTGWIVLCALAGAWWAAAWVLLAMRRRAWREAVVDGVSVLVSPSTGPAVVGLLRGRIVLPEWVAAEADEGARALLLRHEAEHLRAGDPRLLAVGFLCAALMPWNPALWWQLRRLRLAMEVDCDARVLARGADVRAYGALLLDVGRRGGSGRLLPVAFSHPRSFLERRIRMMTQPALPRRRRALAALAVAALVAVGGMRMVPLPELPTTARRILADTTQPRLLNAEDVTRAIGEHYPPLLRDAGITGQVTVRLWVGADGSATLRGVDDATDPRFIEPATRAMEGARFQPARTGGIAIGSTLLLPLRFRPGRALVGPPRDTVQPVPASGPGFLRAIQQHYPPLLRDAGVSGGAALSVRVDAAGAPTVLRVEMASDDRFRDPSIRVVRGTRFRPARVDGRAVEYTMVIPIVFEAPGTGPSDDAGREPTAAERRAMEQAGVEYERRDTAIHEALRARHPDILRRGSPPGQYVYFLADEQGRILASGTGLMGREPWSNDQLLTEMRRLHPDRFIVGVQSYKGYQLGPQRRVRANLAWVTVR</sequence>